<dbReference type="RefSeq" id="WP_011220580.1">
    <property type="nucleotide sequence ID" value="NC_006371.1"/>
</dbReference>
<evidence type="ECO:0000256" key="3">
    <source>
        <dbReference type="ARBA" id="ARBA00022692"/>
    </source>
</evidence>
<dbReference type="GO" id="GO:0005886">
    <property type="term" value="C:plasma membrane"/>
    <property type="evidence" value="ECO:0007669"/>
    <property type="project" value="UniProtKB-SubCell"/>
</dbReference>
<feature type="domain" description="VTT" evidence="7">
    <location>
        <begin position="42"/>
        <end position="155"/>
    </location>
</feature>
<feature type="transmembrane region" description="Helical" evidence="6">
    <location>
        <begin position="161"/>
        <end position="182"/>
    </location>
</feature>
<evidence type="ECO:0000256" key="6">
    <source>
        <dbReference type="SAM" id="Phobius"/>
    </source>
</evidence>
<evidence type="ECO:0000256" key="4">
    <source>
        <dbReference type="ARBA" id="ARBA00022989"/>
    </source>
</evidence>
<evidence type="ECO:0000256" key="5">
    <source>
        <dbReference type="ARBA" id="ARBA00023136"/>
    </source>
</evidence>
<feature type="transmembrane region" description="Helical" evidence="6">
    <location>
        <begin position="135"/>
        <end position="155"/>
    </location>
</feature>
<keyword evidence="4 6" id="KW-1133">Transmembrane helix</keyword>
<dbReference type="InterPro" id="IPR051311">
    <property type="entry name" value="DedA_domain"/>
</dbReference>
<dbReference type="PANTHER" id="PTHR42709">
    <property type="entry name" value="ALKALINE PHOSPHATASE LIKE PROTEIN"/>
    <property type="match status" value="1"/>
</dbReference>
<accession>Q6LK09</accession>
<feature type="transmembrane region" description="Helical" evidence="6">
    <location>
        <begin position="52"/>
        <end position="73"/>
    </location>
</feature>
<evidence type="ECO:0000313" key="9">
    <source>
        <dbReference type="Proteomes" id="UP000000593"/>
    </source>
</evidence>
<dbReference type="KEGG" id="ppr:PBPRB0498"/>
<comment type="subcellular location">
    <subcellularLocation>
        <location evidence="1">Cell membrane</location>
        <topology evidence="1">Multi-pass membrane protein</topology>
    </subcellularLocation>
</comment>
<dbReference type="STRING" id="298386.PBPRB0498"/>
<keyword evidence="2" id="KW-1003">Cell membrane</keyword>
<evidence type="ECO:0000256" key="2">
    <source>
        <dbReference type="ARBA" id="ARBA00022475"/>
    </source>
</evidence>
<feature type="transmembrane region" description="Helical" evidence="6">
    <location>
        <begin position="20"/>
        <end position="45"/>
    </location>
</feature>
<dbReference type="AlphaFoldDB" id="Q6LK09"/>
<keyword evidence="3 6" id="KW-0812">Transmembrane</keyword>
<name>Q6LK09_PHOPR</name>
<protein>
    <recommendedName>
        <fullName evidence="7">VTT domain-containing protein</fullName>
    </recommendedName>
</protein>
<proteinExistence type="predicted"/>
<dbReference type="Proteomes" id="UP000000593">
    <property type="component" value="Chromosome 2"/>
</dbReference>
<dbReference type="PANTHER" id="PTHR42709:SF6">
    <property type="entry name" value="UNDECAPRENYL PHOSPHATE TRANSPORTER A"/>
    <property type="match status" value="1"/>
</dbReference>
<gene>
    <name evidence="8" type="primary">VV10408</name>
    <name evidence="8" type="ordered locus">PBPRB0498</name>
</gene>
<dbReference type="Pfam" id="PF09335">
    <property type="entry name" value="VTT_dom"/>
    <property type="match status" value="1"/>
</dbReference>
<sequence length="227" mass="25272">MTEQKIVNWVYQIGAGDAPFTLFFAIILMSYLLEDVAIVAAAVIAANGSLSLPLAVLAVFAGIATGDLALYYLGAWSAHWRGFRYAILTNQSMRSVRLRLQRNTTANIFIIRFIPGLRTLGYALCGIFRVHPLRFLTAVLAATAVWTSVVFTLVYQLGSQAWVQASAYKWWLIPIAGLILIISNRTVKRRLQPVSYTQIPSLKTGDLCIRDRPLIGFLLCVFCNRTL</sequence>
<evidence type="ECO:0000313" key="8">
    <source>
        <dbReference type="EMBL" id="CAG22371.1"/>
    </source>
</evidence>
<dbReference type="HOGENOM" id="CLU_106288_0_0_6"/>
<organism evidence="8 9">
    <name type="scientific">Photobacterium profundum (strain SS9)</name>
    <dbReference type="NCBI Taxonomy" id="298386"/>
    <lineage>
        <taxon>Bacteria</taxon>
        <taxon>Pseudomonadati</taxon>
        <taxon>Pseudomonadota</taxon>
        <taxon>Gammaproteobacteria</taxon>
        <taxon>Vibrionales</taxon>
        <taxon>Vibrionaceae</taxon>
        <taxon>Photobacterium</taxon>
    </lineage>
</organism>
<reference evidence="9" key="1">
    <citation type="journal article" date="2005" name="Science">
        <title>Life at depth: Photobacterium profundum genome sequence and expression analysis.</title>
        <authorList>
            <person name="Vezzi A."/>
            <person name="Campanaro S."/>
            <person name="D'Angelo M."/>
            <person name="Simonato F."/>
            <person name="Vitulo N."/>
            <person name="Lauro F.M."/>
            <person name="Cestaro A."/>
            <person name="Malacrida G."/>
            <person name="Simionati B."/>
            <person name="Cannata N."/>
            <person name="Romualdi C."/>
            <person name="Bartlett D.H."/>
            <person name="Valle G."/>
        </authorList>
    </citation>
    <scope>NUCLEOTIDE SEQUENCE [LARGE SCALE GENOMIC DNA]</scope>
    <source>
        <strain evidence="9">ATCC BAA-1253 / SS9</strain>
    </source>
</reference>
<dbReference type="InterPro" id="IPR032816">
    <property type="entry name" value="VTT_dom"/>
</dbReference>
<dbReference type="EMBL" id="CR378676">
    <property type="protein sequence ID" value="CAG22371.1"/>
    <property type="molecule type" value="Genomic_DNA"/>
</dbReference>
<dbReference type="eggNOG" id="COG0586">
    <property type="taxonomic scope" value="Bacteria"/>
</dbReference>
<keyword evidence="5 6" id="KW-0472">Membrane</keyword>
<evidence type="ECO:0000259" key="7">
    <source>
        <dbReference type="Pfam" id="PF09335"/>
    </source>
</evidence>
<evidence type="ECO:0000256" key="1">
    <source>
        <dbReference type="ARBA" id="ARBA00004651"/>
    </source>
</evidence>
<keyword evidence="9" id="KW-1185">Reference proteome</keyword>